<reference evidence="9" key="1">
    <citation type="submission" date="2022-04" db="EMBL/GenBank/DDBJ databases">
        <title>A functionally conserved STORR gene fusion in Papaver species that diverged 16.8 million years ago.</title>
        <authorList>
            <person name="Catania T."/>
        </authorList>
    </citation>
    <scope>NUCLEOTIDE SEQUENCE</scope>
    <source>
        <strain evidence="9">S-188037</strain>
    </source>
</reference>
<dbReference type="PANTHER" id="PTHR22930">
    <property type="match status" value="1"/>
</dbReference>
<proteinExistence type="inferred from homology"/>
<dbReference type="InterPro" id="IPR027806">
    <property type="entry name" value="HARBI1_dom"/>
</dbReference>
<dbReference type="Proteomes" id="UP001202328">
    <property type="component" value="Unassembled WGS sequence"/>
</dbReference>
<comment type="cofactor">
    <cofactor evidence="1">
        <name>a divalent metal cation</name>
        <dbReference type="ChEBI" id="CHEBI:60240"/>
    </cofactor>
</comment>
<dbReference type="GO" id="GO:0046872">
    <property type="term" value="F:metal ion binding"/>
    <property type="evidence" value="ECO:0007669"/>
    <property type="project" value="UniProtKB-KW"/>
</dbReference>
<keyword evidence="6" id="KW-0378">Hydrolase</keyword>
<evidence type="ECO:0000259" key="8">
    <source>
        <dbReference type="Pfam" id="PF13359"/>
    </source>
</evidence>
<keyword evidence="7" id="KW-0539">Nucleus</keyword>
<accession>A0AAD4SXI2</accession>
<name>A0AAD4SXI2_9MAGN</name>
<sequence length="343" mass="39284">MSSDNESEASSEDEVVELVVRYVLEKNIGNCIPKQPYRTDSLSGKQYIVCRSVSTLNETIFRHFKTVFKAICRFVKEVIKPPDFGTTHLYIMSRHDKYYPWFKDCVGAIDGTHISASVPTGTAQIPYRGRKTLPTQNVMCVCDFDMCFTYVLAGWEGTANDARIFMEAISDPQSKFPHPPEGKYYVVDSGYSNMLGYLAPYRGERYHLNAYQGNRVPSSAREKFNHAHSSLRNVIEWCFGVLKARFPILKMMPSYSLRKQRNIVIASCVIHNFIRKHAITDGLFIEYGIDDMIIEGKGPSDIYETGTYANLSASEAQKRRRDMDSYRDGVRLGMSMYYYRLPL</sequence>
<protein>
    <recommendedName>
        <fullName evidence="8">DDE Tnp4 domain-containing protein</fullName>
    </recommendedName>
</protein>
<evidence type="ECO:0000256" key="2">
    <source>
        <dbReference type="ARBA" id="ARBA00004123"/>
    </source>
</evidence>
<evidence type="ECO:0000256" key="6">
    <source>
        <dbReference type="ARBA" id="ARBA00022801"/>
    </source>
</evidence>
<feature type="domain" description="DDE Tnp4" evidence="8">
    <location>
        <begin position="109"/>
        <end position="272"/>
    </location>
</feature>
<dbReference type="GO" id="GO:0016787">
    <property type="term" value="F:hydrolase activity"/>
    <property type="evidence" value="ECO:0007669"/>
    <property type="project" value="UniProtKB-KW"/>
</dbReference>
<dbReference type="PANTHER" id="PTHR22930:SF280">
    <property type="entry name" value="OS11G0202600 PROTEIN"/>
    <property type="match status" value="1"/>
</dbReference>
<dbReference type="AlphaFoldDB" id="A0AAD4SXI2"/>
<evidence type="ECO:0000313" key="9">
    <source>
        <dbReference type="EMBL" id="KAI3924350.1"/>
    </source>
</evidence>
<comment type="caution">
    <text evidence="9">The sequence shown here is derived from an EMBL/GenBank/DDBJ whole genome shotgun (WGS) entry which is preliminary data.</text>
</comment>
<evidence type="ECO:0000313" key="10">
    <source>
        <dbReference type="Proteomes" id="UP001202328"/>
    </source>
</evidence>
<dbReference type="GO" id="GO:0004518">
    <property type="term" value="F:nuclease activity"/>
    <property type="evidence" value="ECO:0007669"/>
    <property type="project" value="UniProtKB-KW"/>
</dbReference>
<keyword evidence="4" id="KW-0540">Nuclease</keyword>
<comment type="subcellular location">
    <subcellularLocation>
        <location evidence="2">Nucleus</location>
    </subcellularLocation>
</comment>
<evidence type="ECO:0000256" key="3">
    <source>
        <dbReference type="ARBA" id="ARBA00006958"/>
    </source>
</evidence>
<comment type="similarity">
    <text evidence="3">Belongs to the HARBI1 family.</text>
</comment>
<dbReference type="Pfam" id="PF13359">
    <property type="entry name" value="DDE_Tnp_4"/>
    <property type="match status" value="1"/>
</dbReference>
<keyword evidence="10" id="KW-1185">Reference proteome</keyword>
<evidence type="ECO:0000256" key="5">
    <source>
        <dbReference type="ARBA" id="ARBA00022723"/>
    </source>
</evidence>
<dbReference type="EMBL" id="JAJJMB010008334">
    <property type="protein sequence ID" value="KAI3924350.1"/>
    <property type="molecule type" value="Genomic_DNA"/>
</dbReference>
<evidence type="ECO:0000256" key="1">
    <source>
        <dbReference type="ARBA" id="ARBA00001968"/>
    </source>
</evidence>
<keyword evidence="5" id="KW-0479">Metal-binding</keyword>
<dbReference type="GO" id="GO:0005634">
    <property type="term" value="C:nucleus"/>
    <property type="evidence" value="ECO:0007669"/>
    <property type="project" value="UniProtKB-SubCell"/>
</dbReference>
<organism evidence="9 10">
    <name type="scientific">Papaver atlanticum</name>
    <dbReference type="NCBI Taxonomy" id="357466"/>
    <lineage>
        <taxon>Eukaryota</taxon>
        <taxon>Viridiplantae</taxon>
        <taxon>Streptophyta</taxon>
        <taxon>Embryophyta</taxon>
        <taxon>Tracheophyta</taxon>
        <taxon>Spermatophyta</taxon>
        <taxon>Magnoliopsida</taxon>
        <taxon>Ranunculales</taxon>
        <taxon>Papaveraceae</taxon>
        <taxon>Papaveroideae</taxon>
        <taxon>Papaver</taxon>
    </lineage>
</organism>
<evidence type="ECO:0000256" key="7">
    <source>
        <dbReference type="ARBA" id="ARBA00023242"/>
    </source>
</evidence>
<evidence type="ECO:0000256" key="4">
    <source>
        <dbReference type="ARBA" id="ARBA00022722"/>
    </source>
</evidence>
<dbReference type="InterPro" id="IPR045249">
    <property type="entry name" value="HARBI1-like"/>
</dbReference>
<gene>
    <name evidence="9" type="ORF">MKW98_032551</name>
</gene>